<gene>
    <name evidence="3" type="ORF">BKCO1_9000160</name>
</gene>
<feature type="transmembrane region" description="Helical" evidence="1">
    <location>
        <begin position="190"/>
        <end position="212"/>
    </location>
</feature>
<feature type="transmembrane region" description="Helical" evidence="1">
    <location>
        <begin position="153"/>
        <end position="178"/>
    </location>
</feature>
<feature type="transmembrane region" description="Helical" evidence="1">
    <location>
        <begin position="126"/>
        <end position="146"/>
    </location>
</feature>
<evidence type="ECO:0000313" key="4">
    <source>
        <dbReference type="Proteomes" id="UP000183809"/>
    </source>
</evidence>
<dbReference type="RefSeq" id="XP_020133071.1">
    <property type="nucleotide sequence ID" value="XM_020279804.1"/>
</dbReference>
<organism evidence="3 4">
    <name type="scientific">Diplodia corticola</name>
    <dbReference type="NCBI Taxonomy" id="236234"/>
    <lineage>
        <taxon>Eukaryota</taxon>
        <taxon>Fungi</taxon>
        <taxon>Dikarya</taxon>
        <taxon>Ascomycota</taxon>
        <taxon>Pezizomycotina</taxon>
        <taxon>Dothideomycetes</taxon>
        <taxon>Dothideomycetes incertae sedis</taxon>
        <taxon>Botryosphaeriales</taxon>
        <taxon>Botryosphaeriaceae</taxon>
        <taxon>Diplodia</taxon>
    </lineage>
</organism>
<keyword evidence="1" id="KW-0472">Membrane</keyword>
<proteinExistence type="predicted"/>
<sequence length="214" mass="22398">MRISAATLTVAFATLFSTVSSAPTAFTDVSPNDLQPFDIEKRQISVSVEAKVTVSAMLVSSYDQMRVHTGNINNTLGTINGDSSWVVKNNAIMSIRSELNAIGTIFATTTTQVGTLGGNLGSDLTGIANTVIAIVNELLYTLQYVVYKLGSGVLVVLGIIINNVLSILAGLILAVNILVQGSLPLVNASLNATLPTLVPALSSIILGLKYLVGY</sequence>
<dbReference type="AlphaFoldDB" id="A0A1J9RW15"/>
<keyword evidence="1" id="KW-0812">Transmembrane</keyword>
<reference evidence="3 4" key="1">
    <citation type="submission" date="2016-10" db="EMBL/GenBank/DDBJ databases">
        <title>Proteomics and genomics reveal pathogen-plant mechanisms compatible with a hemibiotrophic lifestyle of Diplodia corticola.</title>
        <authorList>
            <person name="Fernandes I."/>
            <person name="De Jonge R."/>
            <person name="Van De Peer Y."/>
            <person name="Devreese B."/>
            <person name="Alves A."/>
            <person name="Esteves A.C."/>
        </authorList>
    </citation>
    <scope>NUCLEOTIDE SEQUENCE [LARGE SCALE GENOMIC DNA]</scope>
    <source>
        <strain evidence="3 4">CBS 112549</strain>
    </source>
</reference>
<dbReference type="Proteomes" id="UP000183809">
    <property type="component" value="Unassembled WGS sequence"/>
</dbReference>
<evidence type="ECO:0000313" key="3">
    <source>
        <dbReference type="EMBL" id="OJD36811.1"/>
    </source>
</evidence>
<feature type="signal peptide" evidence="2">
    <location>
        <begin position="1"/>
        <end position="21"/>
    </location>
</feature>
<accession>A0A1J9RW15</accession>
<evidence type="ECO:0000256" key="2">
    <source>
        <dbReference type="SAM" id="SignalP"/>
    </source>
</evidence>
<evidence type="ECO:0000256" key="1">
    <source>
        <dbReference type="SAM" id="Phobius"/>
    </source>
</evidence>
<dbReference type="GeneID" id="31020068"/>
<feature type="chain" id="PRO_5009656854" evidence="2">
    <location>
        <begin position="22"/>
        <end position="214"/>
    </location>
</feature>
<protein>
    <submittedName>
        <fullName evidence="3">Uncharacterized protein</fullName>
    </submittedName>
</protein>
<name>A0A1J9RW15_9PEZI</name>
<keyword evidence="4" id="KW-1185">Reference proteome</keyword>
<dbReference type="OrthoDB" id="10547071at2759"/>
<comment type="caution">
    <text evidence="3">The sequence shown here is derived from an EMBL/GenBank/DDBJ whole genome shotgun (WGS) entry which is preliminary data.</text>
</comment>
<keyword evidence="2" id="KW-0732">Signal</keyword>
<keyword evidence="1" id="KW-1133">Transmembrane helix</keyword>
<dbReference type="EMBL" id="MNUE01000009">
    <property type="protein sequence ID" value="OJD36811.1"/>
    <property type="molecule type" value="Genomic_DNA"/>
</dbReference>